<reference evidence="1 2" key="1">
    <citation type="journal article" date="2022" name="bioRxiv">
        <title>The genome of the oomycete Peronosclerospora sorghi, a cosmopolitan pathogen of maize and sorghum, is inflated with dispersed pseudogenes.</title>
        <authorList>
            <person name="Fletcher K."/>
            <person name="Martin F."/>
            <person name="Isakeit T."/>
            <person name="Cavanaugh K."/>
            <person name="Magill C."/>
            <person name="Michelmore R."/>
        </authorList>
    </citation>
    <scope>NUCLEOTIDE SEQUENCE [LARGE SCALE GENOMIC DNA]</scope>
    <source>
        <strain evidence="1">P6</strain>
    </source>
</reference>
<protein>
    <submittedName>
        <fullName evidence="1">Uncharacterized protein</fullName>
    </submittedName>
</protein>
<accession>A0ACC0VHS9</accession>
<evidence type="ECO:0000313" key="1">
    <source>
        <dbReference type="EMBL" id="KAI9905464.1"/>
    </source>
</evidence>
<dbReference type="Proteomes" id="UP001163321">
    <property type="component" value="Chromosome 9"/>
</dbReference>
<name>A0ACC0VHS9_9STRA</name>
<organism evidence="1 2">
    <name type="scientific">Peronosclerospora sorghi</name>
    <dbReference type="NCBI Taxonomy" id="230839"/>
    <lineage>
        <taxon>Eukaryota</taxon>
        <taxon>Sar</taxon>
        <taxon>Stramenopiles</taxon>
        <taxon>Oomycota</taxon>
        <taxon>Peronosporomycetes</taxon>
        <taxon>Peronosporales</taxon>
        <taxon>Peronosporaceae</taxon>
        <taxon>Peronosclerospora</taxon>
    </lineage>
</organism>
<proteinExistence type="predicted"/>
<gene>
    <name evidence="1" type="ORF">PsorP6_014437</name>
</gene>
<comment type="caution">
    <text evidence="1">The sequence shown here is derived from an EMBL/GenBank/DDBJ whole genome shotgun (WGS) entry which is preliminary data.</text>
</comment>
<evidence type="ECO:0000313" key="2">
    <source>
        <dbReference type="Proteomes" id="UP001163321"/>
    </source>
</evidence>
<sequence length="136" mass="15928">MLTLLQMAARYRSRSAWRVQEFQLVPTTLYASNTKLTATRTRRQTAPKEFIKLQEVRTVDGDVIDEFRTREYEDLCLQVFQGLRVLNTLQSCDTLALSMDIFDPRQSQLRVVDAFVHLMEVISCGNFYWTVQRTQV</sequence>
<dbReference type="EMBL" id="CM047588">
    <property type="protein sequence ID" value="KAI9905464.1"/>
    <property type="molecule type" value="Genomic_DNA"/>
</dbReference>
<keyword evidence="2" id="KW-1185">Reference proteome</keyword>